<dbReference type="SUPFAM" id="SSF56425">
    <property type="entry name" value="Succinate dehydrogenase/fumarate reductase flavoprotein, catalytic domain"/>
    <property type="match status" value="1"/>
</dbReference>
<keyword evidence="3" id="KW-0274">FAD</keyword>
<dbReference type="InterPro" id="IPR003953">
    <property type="entry name" value="FAD-dep_OxRdtase_2_FAD-bd"/>
</dbReference>
<dbReference type="InterPro" id="IPR027477">
    <property type="entry name" value="Succ_DH/fumarate_Rdtase_cat_sf"/>
</dbReference>
<accession>A0A644ZQD8</accession>
<keyword evidence="2" id="KW-0285">Flavoprotein</keyword>
<dbReference type="NCBIfam" id="TIGR01813">
    <property type="entry name" value="flavo_cyto_c"/>
    <property type="match status" value="1"/>
</dbReference>
<evidence type="ECO:0000313" key="6">
    <source>
        <dbReference type="EMBL" id="MPM42101.1"/>
    </source>
</evidence>
<dbReference type="GO" id="GO:0010181">
    <property type="term" value="F:FMN binding"/>
    <property type="evidence" value="ECO:0007669"/>
    <property type="project" value="InterPro"/>
</dbReference>
<evidence type="ECO:0000256" key="3">
    <source>
        <dbReference type="ARBA" id="ARBA00022827"/>
    </source>
</evidence>
<proteinExistence type="predicted"/>
<dbReference type="Gene3D" id="3.50.50.60">
    <property type="entry name" value="FAD/NAD(P)-binding domain"/>
    <property type="match status" value="1"/>
</dbReference>
<evidence type="ECO:0000259" key="5">
    <source>
        <dbReference type="Pfam" id="PF00890"/>
    </source>
</evidence>
<dbReference type="SUPFAM" id="SSF51905">
    <property type="entry name" value="FAD/NAD(P)-binding domain"/>
    <property type="match status" value="1"/>
</dbReference>
<dbReference type="InterPro" id="IPR050315">
    <property type="entry name" value="FAD-oxidoreductase_2"/>
</dbReference>
<comment type="cofactor">
    <cofactor evidence="1">
        <name>FAD</name>
        <dbReference type="ChEBI" id="CHEBI:57692"/>
    </cofactor>
</comment>
<evidence type="ECO:0000256" key="1">
    <source>
        <dbReference type="ARBA" id="ARBA00001974"/>
    </source>
</evidence>
<protein>
    <submittedName>
        <fullName evidence="6">Fumarate reductase flavoprotein subunit</fullName>
        <ecNumber evidence="6">1.3.5.4</ecNumber>
    </submittedName>
</protein>
<gene>
    <name evidence="6" type="primary">fccA_3</name>
    <name evidence="6" type="ORF">SDC9_88763</name>
</gene>
<dbReference type="AlphaFoldDB" id="A0A644ZQD8"/>
<dbReference type="PANTHER" id="PTHR43400:SF7">
    <property type="entry name" value="FAD-DEPENDENT OXIDOREDUCTASE 2 FAD BINDING DOMAIN-CONTAINING PROTEIN"/>
    <property type="match status" value="1"/>
</dbReference>
<comment type="caution">
    <text evidence="6">The sequence shown here is derived from an EMBL/GenBank/DDBJ whole genome shotgun (WGS) entry which is preliminary data.</text>
</comment>
<dbReference type="Gene3D" id="3.90.700.10">
    <property type="entry name" value="Succinate dehydrogenase/fumarate reductase flavoprotein, catalytic domain"/>
    <property type="match status" value="1"/>
</dbReference>
<name>A0A644ZQD8_9ZZZZ</name>
<dbReference type="EMBL" id="VSSQ01009600">
    <property type="protein sequence ID" value="MPM42101.1"/>
    <property type="molecule type" value="Genomic_DNA"/>
</dbReference>
<dbReference type="GO" id="GO:0016491">
    <property type="term" value="F:oxidoreductase activity"/>
    <property type="evidence" value="ECO:0007669"/>
    <property type="project" value="UniProtKB-KW"/>
</dbReference>
<dbReference type="InterPro" id="IPR010960">
    <property type="entry name" value="Flavocytochrome_c"/>
</dbReference>
<dbReference type="InterPro" id="IPR036188">
    <property type="entry name" value="FAD/NAD-bd_sf"/>
</dbReference>
<keyword evidence="4 6" id="KW-0560">Oxidoreductase</keyword>
<dbReference type="PANTHER" id="PTHR43400">
    <property type="entry name" value="FUMARATE REDUCTASE"/>
    <property type="match status" value="1"/>
</dbReference>
<feature type="domain" description="FAD-dependent oxidoreductase 2 FAD-binding" evidence="5">
    <location>
        <begin position="50"/>
        <end position="345"/>
    </location>
</feature>
<evidence type="ECO:0000256" key="2">
    <source>
        <dbReference type="ARBA" id="ARBA00022630"/>
    </source>
</evidence>
<evidence type="ECO:0000256" key="4">
    <source>
        <dbReference type="ARBA" id="ARBA00023002"/>
    </source>
</evidence>
<dbReference type="Pfam" id="PF00890">
    <property type="entry name" value="FAD_binding_2"/>
    <property type="match status" value="1"/>
</dbReference>
<organism evidence="6">
    <name type="scientific">bioreactor metagenome</name>
    <dbReference type="NCBI Taxonomy" id="1076179"/>
    <lineage>
        <taxon>unclassified sequences</taxon>
        <taxon>metagenomes</taxon>
        <taxon>ecological metagenomes</taxon>
    </lineage>
</organism>
<reference evidence="6" key="1">
    <citation type="submission" date="2019-08" db="EMBL/GenBank/DDBJ databases">
        <authorList>
            <person name="Kucharzyk K."/>
            <person name="Murdoch R.W."/>
            <person name="Higgins S."/>
            <person name="Loffler F."/>
        </authorList>
    </citation>
    <scope>NUCLEOTIDE SEQUENCE</scope>
</reference>
<dbReference type="EC" id="1.3.5.4" evidence="6"/>
<sequence length="366" mass="38065">MEGGHYTNDEALVRYMIEKSAFITDWMRSIGFDAKFGEGYGSCTVPGVARGLIMGLQEKLEARGGKLMLATKATGITTDTAGAANGIVCTGSDGGTVTVKAKAVIVATGGYGYNLEMCVALDPSLKGFVTNNHPGAMGEGITMATAIGAATVDLNEIQTHPTVHQATANMLTEGCRTAGAILINQSGKRFTNECGFRDVVSEAILAQEGKYAYLLMNQAVVDSNVNIASYIPLGTLIPVGDLDGAAEFMKVDADTLKTTVANWNSYVAAKSDPEFNSQFGWFRDLTEGPYYVAQIAPGIHHTMGGLKINTATEVLKADGTAIPGLFACGEVTGGVHGGNRVGGNAILDCLVFGYTAGASAAAYAAK</sequence>